<reference evidence="6 7" key="1">
    <citation type="journal article" date="2015" name="Int. J. Syst. Evol. Microbiol.">
        <title>Carboxylicivirga linearis sp. nov., isolated from a sea cucumber culture pond.</title>
        <authorList>
            <person name="Wang F.Q."/>
            <person name="Zhou Y.X."/>
            <person name="Lin X.Z."/>
            <person name="Chen G.J."/>
            <person name="Du Z.J."/>
        </authorList>
    </citation>
    <scope>NUCLEOTIDE SEQUENCE [LARGE SCALE GENOMIC DNA]</scope>
    <source>
        <strain evidence="6 7">FB218</strain>
    </source>
</reference>
<name>A0ABS5JWU5_9BACT</name>
<evidence type="ECO:0000256" key="3">
    <source>
        <dbReference type="ARBA" id="ARBA00022801"/>
    </source>
</evidence>
<organism evidence="6 7">
    <name type="scientific">Carboxylicivirga linearis</name>
    <dbReference type="NCBI Taxonomy" id="1628157"/>
    <lineage>
        <taxon>Bacteria</taxon>
        <taxon>Pseudomonadati</taxon>
        <taxon>Bacteroidota</taxon>
        <taxon>Bacteroidia</taxon>
        <taxon>Marinilabiliales</taxon>
        <taxon>Marinilabiliaceae</taxon>
        <taxon>Carboxylicivirga</taxon>
    </lineage>
</organism>
<dbReference type="Proteomes" id="UP000708576">
    <property type="component" value="Unassembled WGS sequence"/>
</dbReference>
<dbReference type="InterPro" id="IPR052176">
    <property type="entry name" value="Glycosyl_Hydrlase_43_Enz"/>
</dbReference>
<evidence type="ECO:0000313" key="6">
    <source>
        <dbReference type="EMBL" id="MBS2099387.1"/>
    </source>
</evidence>
<keyword evidence="2" id="KW-0858">Xylan degradation</keyword>
<dbReference type="PROSITE" id="PS51257">
    <property type="entry name" value="PROKAR_LIPOPROTEIN"/>
    <property type="match status" value="1"/>
</dbReference>
<evidence type="ECO:0000313" key="7">
    <source>
        <dbReference type="Proteomes" id="UP000708576"/>
    </source>
</evidence>
<dbReference type="EMBL" id="JAGUCO010000010">
    <property type="protein sequence ID" value="MBS2099387.1"/>
    <property type="molecule type" value="Genomic_DNA"/>
</dbReference>
<dbReference type="RefSeq" id="WP_212216628.1">
    <property type="nucleotide sequence ID" value="NZ_JAGUCO010000010.1"/>
</dbReference>
<dbReference type="Pfam" id="PF04616">
    <property type="entry name" value="Glyco_hydro_43"/>
    <property type="match status" value="2"/>
</dbReference>
<evidence type="ECO:0000256" key="2">
    <source>
        <dbReference type="ARBA" id="ARBA00022651"/>
    </source>
</evidence>
<sequence length="719" mass="81608">MSSRLSNYRLKLVLSVFSIVLFLSSCTQKEEYSGYLFAYFVGNGPGQEQIHYAVSEDGYNFRALNNNHPIIDSKTISNSGGVRDPHILRGKDGKTFYMVVTDLYVPEMGWNNVAMTLLKSTDLINWTSSVLTIPELYPEEFGQVNRVWAPQTIYDKEADKYMVYFSMKSNGDPDIIYYAYANKDFTGFEEAPKQLYFSPTNNACIDGDIVEKDGKYHFFFKSEDGKPGIKLAISDKLTEGYVQQGSQRVDKESHNVEGSCVFKINNKEEWILMYDVYMKGTYQFAKSSDLINFEVIDHEISMNFHPRHGTVVPITKSEMERLISKWGSSSDPIIEATSLQLKLNNVNIKGDKKTIHLPVKNGTDLSAFDPQFIGFSGFSMSPAGPQNFSKGAVKYNLTIKDQGSTEYTVTASEDHNPVLDGYYADPEILYSKKTGKYYIYPTSDGFWGWSGTYFKVFSSDDMVNWKEENIILDLEKDVSWADRNAWAPCIVEKKINGEYKYFYYFTAAQKIGVAVADNPTGPFVDMGKPLFGEHPKGINRGQVIDPDVFTDPQTNKSYIYWGNGFLAGAELNDDMMSIKKNSLKIMTPDRTFREGAYVIFRNGTYYFMWSEDDTRSPNYRVRYATAKSPLGKLTIPENNMVIEKDPSQGIYGTGHNSAIQIPGTDDWYIVYHRFTLPKGIDMGRPAGFHRETCIDKLNFDEEGNIVQVQPTLEGIQPVK</sequence>
<proteinExistence type="inferred from homology"/>
<dbReference type="PANTHER" id="PTHR43772">
    <property type="entry name" value="ENDO-1,4-BETA-XYLANASE"/>
    <property type="match status" value="1"/>
</dbReference>
<keyword evidence="2" id="KW-0624">Polysaccharide degradation</keyword>
<comment type="caution">
    <text evidence="6">The sequence shown here is derived from an EMBL/GenBank/DDBJ whole genome shotgun (WGS) entry which is preliminary data.</text>
</comment>
<dbReference type="InterPro" id="IPR006710">
    <property type="entry name" value="Glyco_hydro_43"/>
</dbReference>
<protein>
    <submittedName>
        <fullName evidence="6">Family 43 glycosylhydrolase</fullName>
    </submittedName>
</protein>
<keyword evidence="4" id="KW-0119">Carbohydrate metabolism</keyword>
<dbReference type="CDD" id="cd18828">
    <property type="entry name" value="GH43_BT3675-like"/>
    <property type="match status" value="1"/>
</dbReference>
<keyword evidence="7" id="KW-1185">Reference proteome</keyword>
<dbReference type="CDD" id="cd08983">
    <property type="entry name" value="GH43_Bt3655-like"/>
    <property type="match status" value="1"/>
</dbReference>
<evidence type="ECO:0000256" key="5">
    <source>
        <dbReference type="ARBA" id="ARBA00023295"/>
    </source>
</evidence>
<evidence type="ECO:0000256" key="1">
    <source>
        <dbReference type="ARBA" id="ARBA00009865"/>
    </source>
</evidence>
<keyword evidence="3" id="KW-0378">Hydrolase</keyword>
<keyword evidence="5" id="KW-0326">Glycosidase</keyword>
<dbReference type="InterPro" id="IPR023296">
    <property type="entry name" value="Glyco_hydro_beta-prop_sf"/>
</dbReference>
<comment type="similarity">
    <text evidence="1">Belongs to the glycosyl hydrolase 43 family.</text>
</comment>
<accession>A0ABS5JWU5</accession>
<evidence type="ECO:0000256" key="4">
    <source>
        <dbReference type="ARBA" id="ARBA00023277"/>
    </source>
</evidence>
<dbReference type="Gene3D" id="2.60.40.2340">
    <property type="match status" value="1"/>
</dbReference>
<dbReference type="PANTHER" id="PTHR43772:SF2">
    <property type="entry name" value="PUTATIVE (AFU_ORTHOLOGUE AFUA_2G04480)-RELATED"/>
    <property type="match status" value="1"/>
</dbReference>
<dbReference type="Gene3D" id="2.115.10.20">
    <property type="entry name" value="Glycosyl hydrolase domain, family 43"/>
    <property type="match status" value="3"/>
</dbReference>
<gene>
    <name evidence="6" type="ORF">KEM10_13920</name>
</gene>
<dbReference type="SUPFAM" id="SSF75005">
    <property type="entry name" value="Arabinanase/levansucrase/invertase"/>
    <property type="match status" value="2"/>
</dbReference>